<name>A0AAU9KFL5_9CILI</name>
<keyword evidence="3 5" id="KW-1133">Transmembrane helix</keyword>
<dbReference type="PANTHER" id="PTHR14255:SF3">
    <property type="entry name" value="SULFITE EXPORTER TAUE_SAFE FAMILY PROTEIN 5-RELATED"/>
    <property type="match status" value="1"/>
</dbReference>
<comment type="subcellular location">
    <subcellularLocation>
        <location evidence="1">Membrane</location>
        <topology evidence="1">Multi-pass membrane protein</topology>
    </subcellularLocation>
</comment>
<evidence type="ECO:0000256" key="2">
    <source>
        <dbReference type="ARBA" id="ARBA00022692"/>
    </source>
</evidence>
<evidence type="ECO:0000256" key="3">
    <source>
        <dbReference type="ARBA" id="ARBA00022989"/>
    </source>
</evidence>
<keyword evidence="7" id="KW-1185">Reference proteome</keyword>
<protein>
    <recommendedName>
        <fullName evidence="8">Sulfite exporter TauE/SafE family protein</fullName>
    </recommendedName>
</protein>
<feature type="transmembrane region" description="Helical" evidence="5">
    <location>
        <begin position="324"/>
        <end position="346"/>
    </location>
</feature>
<proteinExistence type="predicted"/>
<feature type="transmembrane region" description="Helical" evidence="5">
    <location>
        <begin position="175"/>
        <end position="197"/>
    </location>
</feature>
<feature type="transmembrane region" description="Helical" evidence="5">
    <location>
        <begin position="270"/>
        <end position="303"/>
    </location>
</feature>
<dbReference type="GO" id="GO:0016020">
    <property type="term" value="C:membrane"/>
    <property type="evidence" value="ECO:0007669"/>
    <property type="project" value="UniProtKB-SubCell"/>
</dbReference>
<feature type="transmembrane region" description="Helical" evidence="5">
    <location>
        <begin position="142"/>
        <end position="160"/>
    </location>
</feature>
<evidence type="ECO:0000256" key="1">
    <source>
        <dbReference type="ARBA" id="ARBA00004141"/>
    </source>
</evidence>
<evidence type="ECO:0000313" key="6">
    <source>
        <dbReference type="EMBL" id="CAG9334488.1"/>
    </source>
</evidence>
<feature type="transmembrane region" description="Helical" evidence="5">
    <location>
        <begin position="29"/>
        <end position="52"/>
    </location>
</feature>
<accession>A0AAU9KFL5</accession>
<dbReference type="PANTHER" id="PTHR14255">
    <property type="entry name" value="CEREBLON"/>
    <property type="match status" value="1"/>
</dbReference>
<keyword evidence="2 5" id="KW-0812">Transmembrane</keyword>
<reference evidence="6" key="1">
    <citation type="submission" date="2021-09" db="EMBL/GenBank/DDBJ databases">
        <authorList>
            <consortium name="AG Swart"/>
            <person name="Singh M."/>
            <person name="Singh A."/>
            <person name="Seah K."/>
            <person name="Emmerich C."/>
        </authorList>
    </citation>
    <scope>NUCLEOTIDE SEQUENCE</scope>
    <source>
        <strain evidence="6">ATCC30299</strain>
    </source>
</reference>
<dbReference type="GO" id="GO:0016567">
    <property type="term" value="P:protein ubiquitination"/>
    <property type="evidence" value="ECO:0007669"/>
    <property type="project" value="TreeGrafter"/>
</dbReference>
<evidence type="ECO:0000256" key="4">
    <source>
        <dbReference type="ARBA" id="ARBA00023136"/>
    </source>
</evidence>
<dbReference type="Pfam" id="PF01925">
    <property type="entry name" value="TauE"/>
    <property type="match status" value="1"/>
</dbReference>
<comment type="caution">
    <text evidence="6">The sequence shown here is derived from an EMBL/GenBank/DDBJ whole genome shotgun (WGS) entry which is preliminary data.</text>
</comment>
<feature type="transmembrane region" description="Helical" evidence="5">
    <location>
        <begin position="58"/>
        <end position="75"/>
    </location>
</feature>
<evidence type="ECO:0000313" key="7">
    <source>
        <dbReference type="Proteomes" id="UP001162131"/>
    </source>
</evidence>
<feature type="transmembrane region" description="Helical" evidence="5">
    <location>
        <begin position="228"/>
        <end position="250"/>
    </location>
</feature>
<dbReference type="EMBL" id="CAJZBQ010000058">
    <property type="protein sequence ID" value="CAG9334488.1"/>
    <property type="molecule type" value="Genomic_DNA"/>
</dbReference>
<dbReference type="Proteomes" id="UP001162131">
    <property type="component" value="Unassembled WGS sequence"/>
</dbReference>
<dbReference type="AlphaFoldDB" id="A0AAU9KFL5"/>
<evidence type="ECO:0000256" key="5">
    <source>
        <dbReference type="SAM" id="Phobius"/>
    </source>
</evidence>
<sequence>MAQVISFGGSLISVLLKLRLRHPTRDRPLIDYELIVFILSPILGGTTIGVILHLIFPNWLTITLLSALSGYMCWITTKKGISMFKGENSYKNLSKIENKNAVASESDRESETDVKSSDTSKELSIEHNYFLEEKQIIPWRQIAKIFFVIVIVLTGSFIKGGKGIDSIFGLKQCNLLYWCFMAFYLAIYLAISIYCGWKLIVKTERKISVNYDFDENDVKWELKSTVKIGSIAFLAGIGAGSLGIGGGIIMNPVLIAFGVRPEVSTASSSFVILFSSSISVTQYVISGLIDFTYGIPLFILAVLSSGLGTREIKKQVEKWKRPSLIVLLLGFMTFLCCVCISLNGIFTTAKQIKIGDFQYWFSSYC</sequence>
<keyword evidence="4 5" id="KW-0472">Membrane</keyword>
<gene>
    <name evidence="6" type="ORF">BSTOLATCC_MIC61103</name>
</gene>
<dbReference type="InterPro" id="IPR002781">
    <property type="entry name" value="TM_pro_TauE-like"/>
</dbReference>
<dbReference type="GO" id="GO:0031464">
    <property type="term" value="C:Cul4A-RING E3 ubiquitin ligase complex"/>
    <property type="evidence" value="ECO:0007669"/>
    <property type="project" value="TreeGrafter"/>
</dbReference>
<organism evidence="6 7">
    <name type="scientific">Blepharisma stoltei</name>
    <dbReference type="NCBI Taxonomy" id="1481888"/>
    <lineage>
        <taxon>Eukaryota</taxon>
        <taxon>Sar</taxon>
        <taxon>Alveolata</taxon>
        <taxon>Ciliophora</taxon>
        <taxon>Postciliodesmatophora</taxon>
        <taxon>Heterotrichea</taxon>
        <taxon>Heterotrichida</taxon>
        <taxon>Blepharismidae</taxon>
        <taxon>Blepharisma</taxon>
    </lineage>
</organism>
<evidence type="ECO:0008006" key="8">
    <source>
        <dbReference type="Google" id="ProtNLM"/>
    </source>
</evidence>